<feature type="domain" description="CBS" evidence="12">
    <location>
        <begin position="214"/>
        <end position="273"/>
    </location>
</feature>
<keyword evidence="3" id="KW-1003">Cell membrane</keyword>
<dbReference type="SUPFAM" id="SSF54631">
    <property type="entry name" value="CBS-domain pair"/>
    <property type="match status" value="1"/>
</dbReference>
<feature type="domain" description="CNNM transmembrane" evidence="13">
    <location>
        <begin position="6"/>
        <end position="195"/>
    </location>
</feature>
<dbReference type="InterPro" id="IPR036318">
    <property type="entry name" value="FAD-bd_PCMH-like_sf"/>
</dbReference>
<keyword evidence="5" id="KW-0677">Repeat</keyword>
<feature type="transmembrane region" description="Helical" evidence="11">
    <location>
        <begin position="5"/>
        <end position="27"/>
    </location>
</feature>
<feature type="domain" description="CBS" evidence="12">
    <location>
        <begin position="286"/>
        <end position="346"/>
    </location>
</feature>
<dbReference type="Pfam" id="PF00571">
    <property type="entry name" value="CBS"/>
    <property type="match status" value="2"/>
</dbReference>
<keyword evidence="15" id="KW-1185">Reference proteome</keyword>
<evidence type="ECO:0000256" key="8">
    <source>
        <dbReference type="ARBA" id="ARBA00023136"/>
    </source>
</evidence>
<dbReference type="InterPro" id="IPR044751">
    <property type="entry name" value="Ion_transp-like_CBS"/>
</dbReference>
<keyword evidence="4 10" id="KW-0812">Transmembrane</keyword>
<comment type="similarity">
    <text evidence="2">Belongs to the UPF0053 family. Hemolysin C subfamily.</text>
</comment>
<comment type="subcellular location">
    <subcellularLocation>
        <location evidence="1">Cell membrane</location>
        <topology evidence="1">Multi-pass membrane protein</topology>
    </subcellularLocation>
</comment>
<accession>A0ABZ1DX75</accession>
<feature type="transmembrane region" description="Helical" evidence="11">
    <location>
        <begin position="136"/>
        <end position="154"/>
    </location>
</feature>
<dbReference type="Pfam" id="PF01595">
    <property type="entry name" value="CNNM"/>
    <property type="match status" value="1"/>
</dbReference>
<organism evidence="14 15">
    <name type="scientific">Thioclava litoralis</name>
    <dbReference type="NCBI Taxonomy" id="3076557"/>
    <lineage>
        <taxon>Bacteria</taxon>
        <taxon>Pseudomonadati</taxon>
        <taxon>Pseudomonadota</taxon>
        <taxon>Alphaproteobacteria</taxon>
        <taxon>Rhodobacterales</taxon>
        <taxon>Paracoccaceae</taxon>
        <taxon>Thioclava</taxon>
    </lineage>
</organism>
<dbReference type="SMART" id="SM01091">
    <property type="entry name" value="CorC_HlyC"/>
    <property type="match status" value="1"/>
</dbReference>
<dbReference type="InterPro" id="IPR005170">
    <property type="entry name" value="Transptr-assoc_dom"/>
</dbReference>
<dbReference type="Proteomes" id="UP001623290">
    <property type="component" value="Chromosome"/>
</dbReference>
<evidence type="ECO:0000256" key="1">
    <source>
        <dbReference type="ARBA" id="ARBA00004651"/>
    </source>
</evidence>
<evidence type="ECO:0000256" key="4">
    <source>
        <dbReference type="ARBA" id="ARBA00022692"/>
    </source>
</evidence>
<evidence type="ECO:0000256" key="11">
    <source>
        <dbReference type="SAM" id="Phobius"/>
    </source>
</evidence>
<evidence type="ECO:0000256" key="2">
    <source>
        <dbReference type="ARBA" id="ARBA00006446"/>
    </source>
</evidence>
<dbReference type="PROSITE" id="PS51371">
    <property type="entry name" value="CBS"/>
    <property type="match status" value="2"/>
</dbReference>
<feature type="transmembrane region" description="Helical" evidence="11">
    <location>
        <begin position="66"/>
        <end position="90"/>
    </location>
</feature>
<protein>
    <submittedName>
        <fullName evidence="14">HlyC/CorC family transporter</fullName>
    </submittedName>
</protein>
<dbReference type="PROSITE" id="PS51846">
    <property type="entry name" value="CNNM"/>
    <property type="match status" value="1"/>
</dbReference>
<evidence type="ECO:0000256" key="6">
    <source>
        <dbReference type="ARBA" id="ARBA00022989"/>
    </source>
</evidence>
<name>A0ABZ1DX75_9RHOB</name>
<evidence type="ECO:0000256" key="3">
    <source>
        <dbReference type="ARBA" id="ARBA00022475"/>
    </source>
</evidence>
<evidence type="ECO:0000313" key="14">
    <source>
        <dbReference type="EMBL" id="WRY33395.1"/>
    </source>
</evidence>
<dbReference type="InterPro" id="IPR016169">
    <property type="entry name" value="FAD-bd_PCMH_sub2"/>
</dbReference>
<dbReference type="InterPro" id="IPR002550">
    <property type="entry name" value="CNNM"/>
</dbReference>
<dbReference type="EMBL" id="CP135443">
    <property type="protein sequence ID" value="WRY33395.1"/>
    <property type="molecule type" value="Genomic_DNA"/>
</dbReference>
<sequence length="441" mass="48364">MDTNFLDAAFIGSAATILILLAFSAFFSGSETALTGASRAKLRARADKGEKGADVALNVTEDSEKLIGAILLGNNVVNILSTSLATALLTRVFGDSGVALATLAMTVLVLIFAEVLPKTYSINNPETVATKVARPIKLITILLAPVVAIVRLVVRGILRLFGQRTNADTHMFSIHEEIAGALALGQSEGTVDKEDRDRLLGALDLGNRTVEEIMLHRSHIEMLDVNSEPSEILTAVLSSPYTRLPLYDGERENVVGIIHSKDLLRAVEKLLREDGSTLQSIRQLDVTQVMMKPYFIPETSPLDEQMREFLKRRTHFALVVDEYGDLRGLLTLEDILEEIVGEITDEHDPTAPSRLLPNAAGDYIVDGGMTIRDLNRETDWSLPDDEAHTIAGLVIHEAQTIPTPGQVFSFHSFRFEVLARKDNRITRLKIRPLLPSAAEEG</sequence>
<dbReference type="SUPFAM" id="SSF56176">
    <property type="entry name" value="FAD-binding/transporter-associated domain-like"/>
    <property type="match status" value="1"/>
</dbReference>
<feature type="transmembrane region" description="Helical" evidence="11">
    <location>
        <begin position="97"/>
        <end position="116"/>
    </location>
</feature>
<keyword evidence="8 10" id="KW-0472">Membrane</keyword>
<evidence type="ECO:0000256" key="9">
    <source>
        <dbReference type="PROSITE-ProRule" id="PRU00703"/>
    </source>
</evidence>
<dbReference type="InterPro" id="IPR046342">
    <property type="entry name" value="CBS_dom_sf"/>
</dbReference>
<gene>
    <name evidence="14" type="ORF">RPE78_12015</name>
</gene>
<dbReference type="RefSeq" id="WP_339107218.1">
    <property type="nucleotide sequence ID" value="NZ_CP135443.1"/>
</dbReference>
<keyword evidence="7 9" id="KW-0129">CBS domain</keyword>
<dbReference type="PANTHER" id="PTHR22777:SF32">
    <property type="entry name" value="UPF0053 INNER MEMBRANE PROTEIN YFJD"/>
    <property type="match status" value="1"/>
</dbReference>
<dbReference type="PANTHER" id="PTHR22777">
    <property type="entry name" value="HEMOLYSIN-RELATED"/>
    <property type="match status" value="1"/>
</dbReference>
<dbReference type="Pfam" id="PF03471">
    <property type="entry name" value="CorC_HlyC"/>
    <property type="match status" value="1"/>
</dbReference>
<evidence type="ECO:0000259" key="13">
    <source>
        <dbReference type="PROSITE" id="PS51846"/>
    </source>
</evidence>
<evidence type="ECO:0000313" key="15">
    <source>
        <dbReference type="Proteomes" id="UP001623290"/>
    </source>
</evidence>
<dbReference type="InterPro" id="IPR000644">
    <property type="entry name" value="CBS_dom"/>
</dbReference>
<dbReference type="Gene3D" id="3.10.580.10">
    <property type="entry name" value="CBS-domain"/>
    <property type="match status" value="1"/>
</dbReference>
<reference evidence="14 15" key="1">
    <citation type="submission" date="2023-09" db="EMBL/GenBank/DDBJ databases">
        <title>Thioclava shenzhenensis sp. nov., a multidrug resistant bacteria-antagonizing species isolated from coastal seawater.</title>
        <authorList>
            <person name="Long M."/>
        </authorList>
    </citation>
    <scope>NUCLEOTIDE SEQUENCE [LARGE SCALE GENOMIC DNA]</scope>
    <source>
        <strain evidence="14 15">FTW29</strain>
    </source>
</reference>
<evidence type="ECO:0000256" key="5">
    <source>
        <dbReference type="ARBA" id="ARBA00022737"/>
    </source>
</evidence>
<evidence type="ECO:0000259" key="12">
    <source>
        <dbReference type="PROSITE" id="PS51371"/>
    </source>
</evidence>
<dbReference type="Gene3D" id="3.30.465.10">
    <property type="match status" value="1"/>
</dbReference>
<proteinExistence type="inferred from homology"/>
<dbReference type="CDD" id="cd04590">
    <property type="entry name" value="CBS_pair_CorC_HlyC_assoc"/>
    <property type="match status" value="1"/>
</dbReference>
<keyword evidence="6 10" id="KW-1133">Transmembrane helix</keyword>
<evidence type="ECO:0000256" key="10">
    <source>
        <dbReference type="PROSITE-ProRule" id="PRU01193"/>
    </source>
</evidence>
<evidence type="ECO:0000256" key="7">
    <source>
        <dbReference type="ARBA" id="ARBA00023122"/>
    </source>
</evidence>